<comment type="caution">
    <text evidence="1">The sequence shown here is derived from an EMBL/GenBank/DDBJ whole genome shotgun (WGS) entry which is preliminary data.</text>
</comment>
<evidence type="ECO:0000313" key="1">
    <source>
        <dbReference type="EMBL" id="CAG8570896.1"/>
    </source>
</evidence>
<sequence length="139" mass="16005">MNTSDQLAERKAESKVHKKIYNPKLKIVLNTVTGQWISSNGKLFQKLIREGFIYTDKLSDYIEDIWSRSKFDFSYPALIPPLSILARPGICKRFPISVKSAVKSGISLFIQEKNKQSSLQNLIQMNYFNENLTILLKFS</sequence>
<organism evidence="1 2">
    <name type="scientific">Gigaspora margarita</name>
    <dbReference type="NCBI Taxonomy" id="4874"/>
    <lineage>
        <taxon>Eukaryota</taxon>
        <taxon>Fungi</taxon>
        <taxon>Fungi incertae sedis</taxon>
        <taxon>Mucoromycota</taxon>
        <taxon>Glomeromycotina</taxon>
        <taxon>Glomeromycetes</taxon>
        <taxon>Diversisporales</taxon>
        <taxon>Gigasporaceae</taxon>
        <taxon>Gigaspora</taxon>
    </lineage>
</organism>
<keyword evidence="2" id="KW-1185">Reference proteome</keyword>
<dbReference type="EMBL" id="CAJVQB010002334">
    <property type="protein sequence ID" value="CAG8570896.1"/>
    <property type="molecule type" value="Genomic_DNA"/>
</dbReference>
<reference evidence="1 2" key="1">
    <citation type="submission" date="2021-06" db="EMBL/GenBank/DDBJ databases">
        <authorList>
            <person name="Kallberg Y."/>
            <person name="Tangrot J."/>
            <person name="Rosling A."/>
        </authorList>
    </citation>
    <scope>NUCLEOTIDE SEQUENCE [LARGE SCALE GENOMIC DNA]</scope>
    <source>
        <strain evidence="1 2">120-4 pot B 10/14</strain>
    </source>
</reference>
<dbReference type="Proteomes" id="UP000789901">
    <property type="component" value="Unassembled WGS sequence"/>
</dbReference>
<proteinExistence type="predicted"/>
<evidence type="ECO:0000313" key="2">
    <source>
        <dbReference type="Proteomes" id="UP000789901"/>
    </source>
</evidence>
<accession>A0ABN7UH14</accession>
<protein>
    <submittedName>
        <fullName evidence="1">1968_t:CDS:1</fullName>
    </submittedName>
</protein>
<gene>
    <name evidence="1" type="ORF">GMARGA_LOCUS5480</name>
</gene>
<name>A0ABN7UH14_GIGMA</name>